<organism evidence="1 2">
    <name type="scientific">Gulo gulo</name>
    <name type="common">Wolverine</name>
    <name type="synonym">Gluton</name>
    <dbReference type="NCBI Taxonomy" id="48420"/>
    <lineage>
        <taxon>Eukaryota</taxon>
        <taxon>Metazoa</taxon>
        <taxon>Chordata</taxon>
        <taxon>Craniata</taxon>
        <taxon>Vertebrata</taxon>
        <taxon>Euteleostomi</taxon>
        <taxon>Mammalia</taxon>
        <taxon>Eutheria</taxon>
        <taxon>Laurasiatheria</taxon>
        <taxon>Carnivora</taxon>
        <taxon>Caniformia</taxon>
        <taxon>Musteloidea</taxon>
        <taxon>Mustelidae</taxon>
        <taxon>Guloninae</taxon>
        <taxon>Gulo</taxon>
    </lineage>
</organism>
<name>A0A9X9LU32_GULGU</name>
<evidence type="ECO:0000313" key="1">
    <source>
        <dbReference type="EMBL" id="VCW91118.1"/>
    </source>
</evidence>
<keyword evidence="2" id="KW-1185">Reference proteome</keyword>
<gene>
    <name evidence="1" type="ORF">BN2614_LOCUS2</name>
</gene>
<protein>
    <submittedName>
        <fullName evidence="1">Uncharacterized protein</fullName>
    </submittedName>
</protein>
<evidence type="ECO:0000313" key="2">
    <source>
        <dbReference type="Proteomes" id="UP000269945"/>
    </source>
</evidence>
<dbReference type="Proteomes" id="UP000269945">
    <property type="component" value="Unassembled WGS sequence"/>
</dbReference>
<reference evidence="1 2" key="1">
    <citation type="submission" date="2018-10" db="EMBL/GenBank/DDBJ databases">
        <authorList>
            <person name="Ekblom R."/>
            <person name="Jareborg N."/>
        </authorList>
    </citation>
    <scope>NUCLEOTIDE SEQUENCE [LARGE SCALE GENOMIC DNA]</scope>
    <source>
        <tissue evidence="1">Muscle</tissue>
    </source>
</reference>
<dbReference type="EMBL" id="CYRY02017035">
    <property type="protein sequence ID" value="VCW91118.1"/>
    <property type="molecule type" value="Genomic_DNA"/>
</dbReference>
<feature type="non-terminal residue" evidence="1">
    <location>
        <position position="45"/>
    </location>
</feature>
<proteinExistence type="predicted"/>
<sequence>MPFRISCRSFLSGHLQPEDKETPRICFRTPRVLEPLLGSVLPLAG</sequence>
<dbReference type="AlphaFoldDB" id="A0A9X9LU32"/>
<comment type="caution">
    <text evidence="1">The sequence shown here is derived from an EMBL/GenBank/DDBJ whole genome shotgun (WGS) entry which is preliminary data.</text>
</comment>
<accession>A0A9X9LU32</accession>